<keyword evidence="7" id="KW-1185">Reference proteome</keyword>
<evidence type="ECO:0000313" key="6">
    <source>
        <dbReference type="EMBL" id="MRX65492.1"/>
    </source>
</evidence>
<dbReference type="InterPro" id="IPR017896">
    <property type="entry name" value="4Fe4S_Fe-S-bd"/>
</dbReference>
<dbReference type="Gene3D" id="3.30.70.20">
    <property type="match status" value="1"/>
</dbReference>
<feature type="domain" description="4Fe-4S ferredoxin-type" evidence="4">
    <location>
        <begin position="67"/>
        <end position="89"/>
    </location>
</feature>
<evidence type="ECO:0000259" key="4">
    <source>
        <dbReference type="Pfam" id="PF00037"/>
    </source>
</evidence>
<evidence type="ECO:0000256" key="1">
    <source>
        <dbReference type="ARBA" id="ARBA00022723"/>
    </source>
</evidence>
<dbReference type="SUPFAM" id="SSF52540">
    <property type="entry name" value="P-loop containing nucleoside triphosphate hydrolases"/>
    <property type="match status" value="1"/>
</dbReference>
<dbReference type="PANTHER" id="PTHR43063:SF1">
    <property type="entry name" value="4FE-4S CLUSTER CONTAINING PARA FAMILY ATPASE PROTEIN"/>
    <property type="match status" value="1"/>
</dbReference>
<dbReference type="Proteomes" id="UP000443153">
    <property type="component" value="Unassembled WGS sequence"/>
</dbReference>
<dbReference type="Pfam" id="PF00037">
    <property type="entry name" value="Fer4"/>
    <property type="match status" value="2"/>
</dbReference>
<dbReference type="EMBL" id="WKJH01000024">
    <property type="protein sequence ID" value="MRX65492.1"/>
    <property type="molecule type" value="Genomic_DNA"/>
</dbReference>
<feature type="domain" description="4Fe-4S ferredoxin-type" evidence="4">
    <location>
        <begin position="99"/>
        <end position="120"/>
    </location>
</feature>
<keyword evidence="1" id="KW-0479">Metal-binding</keyword>
<dbReference type="GO" id="GO:0051536">
    <property type="term" value="F:iron-sulfur cluster binding"/>
    <property type="evidence" value="ECO:0007669"/>
    <property type="project" value="UniProtKB-KW"/>
</dbReference>
<dbReference type="OrthoDB" id="9804603at2"/>
<name>A0A6I2MRL9_9FLAO</name>
<feature type="domain" description="CobQ/CobB/MinD/ParA nucleotide binding" evidence="5">
    <location>
        <begin position="5"/>
        <end position="264"/>
    </location>
</feature>
<proteinExistence type="predicted"/>
<dbReference type="GO" id="GO:0046872">
    <property type="term" value="F:metal ion binding"/>
    <property type="evidence" value="ECO:0007669"/>
    <property type="project" value="UniProtKB-KW"/>
</dbReference>
<dbReference type="InterPro" id="IPR002586">
    <property type="entry name" value="CobQ/CobB/MinD/ParA_Nub-bd_dom"/>
</dbReference>
<organism evidence="6 7">
    <name type="scientific">Maribacter luteus</name>
    <dbReference type="NCBI Taxonomy" id="2594478"/>
    <lineage>
        <taxon>Bacteria</taxon>
        <taxon>Pseudomonadati</taxon>
        <taxon>Bacteroidota</taxon>
        <taxon>Flavobacteriia</taxon>
        <taxon>Flavobacteriales</taxon>
        <taxon>Flavobacteriaceae</taxon>
        <taxon>Maribacter</taxon>
    </lineage>
</organism>
<evidence type="ECO:0000256" key="3">
    <source>
        <dbReference type="ARBA" id="ARBA00023014"/>
    </source>
</evidence>
<evidence type="ECO:0000313" key="7">
    <source>
        <dbReference type="Proteomes" id="UP000443153"/>
    </source>
</evidence>
<accession>A0A6I2MRL9</accession>
<keyword evidence="2" id="KW-0408">Iron</keyword>
<protein>
    <submittedName>
        <fullName evidence="6">AAA family ATPase</fullName>
    </submittedName>
</protein>
<reference evidence="6 7" key="1">
    <citation type="submission" date="2019-11" db="EMBL/GenBank/DDBJ databases">
        <title>Maribacter lutea sp. nov., a marine bacterium isolated from intertidal sand.</title>
        <authorList>
            <person name="Liu A."/>
        </authorList>
    </citation>
    <scope>NUCLEOTIDE SEQUENCE [LARGE SCALE GENOMIC DNA]</scope>
    <source>
        <strain evidence="6 7">RZ05</strain>
    </source>
</reference>
<keyword evidence="3" id="KW-0411">Iron-sulfur</keyword>
<dbReference type="Pfam" id="PF01656">
    <property type="entry name" value="CbiA"/>
    <property type="match status" value="1"/>
</dbReference>
<dbReference type="PROSITE" id="PS00198">
    <property type="entry name" value="4FE4S_FER_1"/>
    <property type="match status" value="2"/>
</dbReference>
<dbReference type="PANTHER" id="PTHR43063">
    <property type="entry name" value="4FE-4S CLUSTER CONTAINING PARA FAMILY ATPASE PROTEIN"/>
    <property type="match status" value="1"/>
</dbReference>
<comment type="caution">
    <text evidence="6">The sequence shown here is derived from an EMBL/GenBank/DDBJ whole genome shotgun (WGS) entry which is preliminary data.</text>
</comment>
<evidence type="ECO:0000256" key="2">
    <source>
        <dbReference type="ARBA" id="ARBA00023004"/>
    </source>
</evidence>
<dbReference type="RefSeq" id="WP_154368359.1">
    <property type="nucleotide sequence ID" value="NZ_WKJH01000024.1"/>
</dbReference>
<dbReference type="AlphaFoldDB" id="A0A6I2MRL9"/>
<sequence>MSYKIAIASGKGGTGKTTVSVNLFKRLNERQGTKVQLVDCDVEEPNDIIFFCDAEVIDVQEVSQKVPEIDSEKCTFCRKCVEYCEFNAIVVLPTVSFAEINPTLCHSCGACSVACEDDAIIKYYKPIGAIHYYKTKENNGLAEGKLEIGSTMQTKLIRELKKKISDQNDIIIYDAPPGTSCPVVETIHDSDYLILVAEPTLFGLHDLKLMVALVREIGLEFGVVINKVGLGDNDIYEYLVNEHIELLGEIPFSKEYASLYAEGEITGEIPETIHQSYTEILDTLNLKMMHHEGNHHFKW</sequence>
<dbReference type="SUPFAM" id="SSF54862">
    <property type="entry name" value="4Fe-4S ferredoxins"/>
    <property type="match status" value="1"/>
</dbReference>
<dbReference type="InterPro" id="IPR017900">
    <property type="entry name" value="4Fe4S_Fe_S_CS"/>
</dbReference>
<dbReference type="Gene3D" id="3.40.50.300">
    <property type="entry name" value="P-loop containing nucleotide triphosphate hydrolases"/>
    <property type="match status" value="1"/>
</dbReference>
<evidence type="ECO:0000259" key="5">
    <source>
        <dbReference type="Pfam" id="PF01656"/>
    </source>
</evidence>
<dbReference type="InterPro" id="IPR027417">
    <property type="entry name" value="P-loop_NTPase"/>
</dbReference>
<gene>
    <name evidence="6" type="ORF">GJ691_15155</name>
</gene>